<evidence type="ECO:0000313" key="1">
    <source>
        <dbReference type="EMBL" id="TDD98809.1"/>
    </source>
</evidence>
<name>A0A4R5CI82_9FLAO</name>
<dbReference type="NCBIfam" id="NF038133">
    <property type="entry name" value="choice_anch_L"/>
    <property type="match status" value="1"/>
</dbReference>
<dbReference type="Pfam" id="PF13585">
    <property type="entry name" value="CHU_C"/>
    <property type="match status" value="1"/>
</dbReference>
<comment type="caution">
    <text evidence="1">The sequence shown here is derived from an EMBL/GenBank/DDBJ whole genome shotgun (WGS) entry which is preliminary data.</text>
</comment>
<dbReference type="Proteomes" id="UP000295479">
    <property type="component" value="Unassembled WGS sequence"/>
</dbReference>
<dbReference type="RefSeq" id="WP_132002553.1">
    <property type="nucleotide sequence ID" value="NZ_SMFK01000002.1"/>
</dbReference>
<accession>A0A4R5CI82</accession>
<dbReference type="InterPro" id="IPR026341">
    <property type="entry name" value="T9SS_type_B"/>
</dbReference>
<sequence>MFCVTAQNIVVDDSYTSKNLIENILINSSCVSVSNFSATGDKFPVGQNSYGYFNNNGGSFPFKEGVVLSTWGAKNSVGPFVFFRGDGNDSTWTGDSDINQALGISSVNATVLEFDFTPLTTFLSFDYIFASNEYHDESPCLYSDGFVFLIKEKGSTTNYQNIAQIPGTTTAVTTMNLHPTTPLGTCPAINTNYYNGNNTITSPINYSGQSVVMNAQTTVIAGKTYHIKLVIADDKNQYFDSAVFIKAGTFIPKIDLGPDRLTTNNPICYGESILLDTKLPASYSYKWFKDGSNIPIPNESNSTYSATDSGTYTVEVVYTPSTCSATGKIKLEFTPEILLSNTSLSQCDPDGDGISQFDLTTVDNIIRNNNTSLSQVVYYESLSDAQANTNSIVNPRAYINKTPNPILFARVTNTYKCVNYAQLKLINVSNYIPIQNPITTCDGDTIQDGLYQFDLNKQVTPQLLSGLPNGLIVNYYLTENDALFQNNSLPTIFKNTIPYQQNIYVRIANGPNCFGITSITLKVNTFDPPNFQDETISICDGFSATLTVAPNYSSYLWNTGAVTNSIITSTAGNYSVIVTGVNGCTKTKKFFVPISGIATITGATINDFTGNNNSVFIQYTGFGNYEFSLDSLNYQDSPLFSGIAPGLYYATARDKNGCGISTPYSVYVLDYPRFFTPNGDNFNDEWKIKNLDLFPKSTIIIYDRFGKILKELNSIYPSWNGIYNGKELPSDDYWFTIKLDNGKTIKGHFSLKR</sequence>
<evidence type="ECO:0000313" key="2">
    <source>
        <dbReference type="Proteomes" id="UP000295479"/>
    </source>
</evidence>
<dbReference type="NCBIfam" id="TIGR04131">
    <property type="entry name" value="Bac_Flav_CTERM"/>
    <property type="match status" value="1"/>
</dbReference>
<dbReference type="OrthoDB" id="9765926at2"/>
<dbReference type="AlphaFoldDB" id="A0A4R5CI82"/>
<gene>
    <name evidence="1" type="ORF">E0F76_05615</name>
</gene>
<dbReference type="EMBL" id="SMFK01000002">
    <property type="protein sequence ID" value="TDD98809.1"/>
    <property type="molecule type" value="Genomic_DNA"/>
</dbReference>
<keyword evidence="2" id="KW-1185">Reference proteome</keyword>
<dbReference type="InterPro" id="IPR013783">
    <property type="entry name" value="Ig-like_fold"/>
</dbReference>
<reference evidence="1 2" key="1">
    <citation type="submission" date="2019-03" db="EMBL/GenBank/DDBJ databases">
        <title>Flavobacterium AR-3-4 sp. nov. isolated from arctic soil.</title>
        <authorList>
            <person name="Chaudhary D.K."/>
        </authorList>
    </citation>
    <scope>NUCLEOTIDE SEQUENCE [LARGE SCALE GENOMIC DNA]</scope>
    <source>
        <strain evidence="1 2">AR-3-4</strain>
    </source>
</reference>
<dbReference type="InterPro" id="IPR049804">
    <property type="entry name" value="Choice_anch_L"/>
</dbReference>
<organism evidence="1 2">
    <name type="scientific">Flavobacterium cellulosilyticum</name>
    <dbReference type="NCBI Taxonomy" id="2541731"/>
    <lineage>
        <taxon>Bacteria</taxon>
        <taxon>Pseudomonadati</taxon>
        <taxon>Bacteroidota</taxon>
        <taxon>Flavobacteriia</taxon>
        <taxon>Flavobacteriales</taxon>
        <taxon>Flavobacteriaceae</taxon>
        <taxon>Flavobacterium</taxon>
    </lineage>
</organism>
<protein>
    <submittedName>
        <fullName evidence="1">T9SS type B sorting domain-containing protein</fullName>
    </submittedName>
</protein>
<proteinExistence type="predicted"/>
<dbReference type="Gene3D" id="2.60.40.10">
    <property type="entry name" value="Immunoglobulins"/>
    <property type="match status" value="1"/>
</dbReference>